<dbReference type="GO" id="GO:0016779">
    <property type="term" value="F:nucleotidyltransferase activity"/>
    <property type="evidence" value="ECO:0007669"/>
    <property type="project" value="UniProtKB-KW"/>
</dbReference>
<dbReference type="AlphaFoldDB" id="A0A174F975"/>
<proteinExistence type="predicted"/>
<protein>
    <submittedName>
        <fullName evidence="2">Nucleotidyltransferase</fullName>
        <ecNumber evidence="2">2.7.7.-</ecNumber>
    </submittedName>
</protein>
<dbReference type="EC" id="2.7.7.-" evidence="2"/>
<dbReference type="CDD" id="cd05403">
    <property type="entry name" value="NT_KNTase_like"/>
    <property type="match status" value="1"/>
</dbReference>
<dbReference type="Proteomes" id="UP000095594">
    <property type="component" value="Unassembled WGS sequence"/>
</dbReference>
<keyword evidence="2" id="KW-0808">Transferase</keyword>
<dbReference type="OrthoDB" id="9803106at2"/>
<evidence type="ECO:0000313" key="2">
    <source>
        <dbReference type="EMBL" id="CUO45219.1"/>
    </source>
</evidence>
<evidence type="ECO:0000259" key="1">
    <source>
        <dbReference type="Pfam" id="PF18765"/>
    </source>
</evidence>
<dbReference type="Pfam" id="PF18765">
    <property type="entry name" value="Polbeta"/>
    <property type="match status" value="1"/>
</dbReference>
<gene>
    <name evidence="2" type="ORF">ERS852471_01592</name>
</gene>
<organism evidence="2 3">
    <name type="scientific">Clostridium disporicum</name>
    <dbReference type="NCBI Taxonomy" id="84024"/>
    <lineage>
        <taxon>Bacteria</taxon>
        <taxon>Bacillati</taxon>
        <taxon>Bacillota</taxon>
        <taxon>Clostridia</taxon>
        <taxon>Eubacteriales</taxon>
        <taxon>Clostridiaceae</taxon>
        <taxon>Clostridium</taxon>
    </lineage>
</organism>
<reference evidence="2 3" key="1">
    <citation type="submission" date="2015-09" db="EMBL/GenBank/DDBJ databases">
        <authorList>
            <consortium name="Pathogen Informatics"/>
        </authorList>
    </citation>
    <scope>NUCLEOTIDE SEQUENCE [LARGE SCALE GENOMIC DNA]</scope>
    <source>
        <strain evidence="2 3">2789STDY5834856</strain>
    </source>
</reference>
<keyword evidence="2" id="KW-0548">Nucleotidyltransferase</keyword>
<evidence type="ECO:0000313" key="3">
    <source>
        <dbReference type="Proteomes" id="UP000095594"/>
    </source>
</evidence>
<feature type="domain" description="Polymerase beta nucleotidyltransferase" evidence="1">
    <location>
        <begin position="9"/>
        <end position="95"/>
    </location>
</feature>
<dbReference type="EMBL" id="CYZX01000009">
    <property type="protein sequence ID" value="CUO45219.1"/>
    <property type="molecule type" value="Genomic_DNA"/>
</dbReference>
<dbReference type="SUPFAM" id="SSF81301">
    <property type="entry name" value="Nucleotidyltransferase"/>
    <property type="match status" value="1"/>
</dbReference>
<dbReference type="Gene3D" id="3.30.460.10">
    <property type="entry name" value="Beta Polymerase, domain 2"/>
    <property type="match status" value="1"/>
</dbReference>
<sequence length="96" mass="11092">MNLDKVVLEEIVEISKKHNEINKVILFGSRARKDNGDRSDIDLAIYSEASISEFIEDIENNTTTLLEFDFSDMKSVSDELFINQVNKEGIIIYEKY</sequence>
<dbReference type="InterPro" id="IPR041633">
    <property type="entry name" value="Polbeta"/>
</dbReference>
<name>A0A174F975_9CLOT</name>
<accession>A0A174F975</accession>
<dbReference type="InterPro" id="IPR043519">
    <property type="entry name" value="NT_sf"/>
</dbReference>
<dbReference type="RefSeq" id="WP_055265414.1">
    <property type="nucleotide sequence ID" value="NZ_CABIXQ010000009.1"/>
</dbReference>